<keyword evidence="2" id="KW-0812">Transmembrane</keyword>
<dbReference type="Pfam" id="PF00805">
    <property type="entry name" value="Pentapeptide"/>
    <property type="match status" value="3"/>
</dbReference>
<evidence type="ECO:0000256" key="2">
    <source>
        <dbReference type="SAM" id="Phobius"/>
    </source>
</evidence>
<dbReference type="Gene3D" id="2.160.20.80">
    <property type="entry name" value="E3 ubiquitin-protein ligase SopA"/>
    <property type="match status" value="2"/>
</dbReference>
<reference evidence="3 4" key="1">
    <citation type="journal article" date="2016" name="BMC Genomics">
        <title>Combined genomic and structural analyses of a cultured magnetotactic bacterium reveals its niche adaptation to a dynamic environment.</title>
        <authorList>
            <person name="Araujo A.C."/>
            <person name="Morillo V."/>
            <person name="Cypriano J."/>
            <person name="Teixeira L.C."/>
            <person name="Leao P."/>
            <person name="Lyra S."/>
            <person name="Almeida L.G."/>
            <person name="Bazylinski D.A."/>
            <person name="Vasconcellos A.T."/>
            <person name="Abreu F."/>
            <person name="Lins U."/>
        </authorList>
    </citation>
    <scope>NUCLEOTIDE SEQUENCE [LARGE SCALE GENOMIC DNA]</scope>
    <source>
        <strain evidence="3 4">IT-1</strain>
    </source>
</reference>
<dbReference type="AlphaFoldDB" id="A0A1Y2JZ41"/>
<keyword evidence="1" id="KW-0677">Repeat</keyword>
<evidence type="ECO:0000256" key="1">
    <source>
        <dbReference type="ARBA" id="ARBA00022737"/>
    </source>
</evidence>
<proteinExistence type="predicted"/>
<keyword evidence="4" id="KW-1185">Reference proteome</keyword>
<feature type="transmembrane region" description="Helical" evidence="2">
    <location>
        <begin position="62"/>
        <end position="86"/>
    </location>
</feature>
<evidence type="ECO:0000313" key="3">
    <source>
        <dbReference type="EMBL" id="OSM00146.1"/>
    </source>
</evidence>
<dbReference type="SUPFAM" id="SSF141571">
    <property type="entry name" value="Pentapeptide repeat-like"/>
    <property type="match status" value="2"/>
</dbReference>
<protein>
    <submittedName>
        <fullName evidence="3">Putative pentapeptide repeat protein</fullName>
    </submittedName>
</protein>
<feature type="transmembrane region" description="Helical" evidence="2">
    <location>
        <begin position="22"/>
        <end position="42"/>
    </location>
</feature>
<feature type="transmembrane region" description="Helical" evidence="2">
    <location>
        <begin position="131"/>
        <end position="154"/>
    </location>
</feature>
<accession>A0A1Y2JZ41</accession>
<sequence>MMPVPVDVQNDPMDAANASGRLARGIHLGFLLVGVYFAILVGSTTHKQLLMESPITLPILDVPLPVVGFYAVVPWLFVLLHLNVLLQFHALAMRVIKVRENGLAGQEHRLYPLAFALWRARSSVKSSLVRAFLNLYVWLTTFILPPLIILWAQARFIPYHDHLITNVQRGALFVDLLLCWAFAIKILSPDGRFREFGIWMWSQKITLLITLTPFLLSIGGYLILSHGPQAYHADADAEAIKGFGFLAVPLMVAIFAGFFRESLVYRLALFAWMAPLSAACWLLSSQVFTIPHVCSNNPELYTDQERPFCNICTDGERSDNRDTVAYAKGYPAWMKWLVAEGRLPRYLIVRNETLVKQAPSEEQIAAYLAQGEQSEAGHKKAVQSAWVEQAKGLDLKGRDLTFADFTGSKLLKAQFNLPIERLKNNGNNSLQESIFNLKNSANLSFARLVDTDLTQANLSYVTLDHSKIMRSIMVKAYMSHSTVSAIINSDFTGADLSFTKLNRVNIYGSKFIGAKLSNIKWHSPRINSSNFSGSDFSRSEIFGGYISSSDFFGAYFQGAKILAAFFAESNFSGSNFGLKKNDEIFVRWRNQHFEEMENLNSDLEGSEFYNSDLSGVVANIAGIQMVDFRSSDISGSFFENSWLFESNFVDAKLNSSSFRYSYLKDKQVSFGELGSTHESIWEYINKLNNLKVTVGFSNWFTYFLHNIGRAGRLGKIRSKKYENMIENYINILDRMGIELVLSEGDFDGNLIKKHGRKHDWVFVSDKMLVEFKSQSRMGKNITSDESQYDKHIDNISQFWRVRFFCDKNPYIVFGISLNSSVNPRLARAFLERDCQNRPQATDFATPELWETFQERVKELEKIVKEDDAKKAKQKQAAEAKQ</sequence>
<comment type="caution">
    <text evidence="3">The sequence shown here is derived from an EMBL/GenBank/DDBJ whole genome shotgun (WGS) entry which is preliminary data.</text>
</comment>
<evidence type="ECO:0000313" key="4">
    <source>
        <dbReference type="Proteomes" id="UP000194003"/>
    </source>
</evidence>
<gene>
    <name evidence="3" type="ORF">MAIT1_00583</name>
</gene>
<dbReference type="PANTHER" id="PTHR47485:SF1">
    <property type="entry name" value="THYLAKOID LUMENAL 17.4 KDA PROTEIN, CHLOROPLASTIC"/>
    <property type="match status" value="1"/>
</dbReference>
<feature type="transmembrane region" description="Helical" evidence="2">
    <location>
        <begin position="264"/>
        <end position="284"/>
    </location>
</feature>
<dbReference type="EMBL" id="LVJN01000021">
    <property type="protein sequence ID" value="OSM00146.1"/>
    <property type="molecule type" value="Genomic_DNA"/>
</dbReference>
<keyword evidence="2" id="KW-0472">Membrane</keyword>
<keyword evidence="2" id="KW-1133">Transmembrane helix</keyword>
<dbReference type="STRING" id="1434232.MAIT1_00583"/>
<organism evidence="3 4">
    <name type="scientific">Magnetofaba australis IT-1</name>
    <dbReference type="NCBI Taxonomy" id="1434232"/>
    <lineage>
        <taxon>Bacteria</taxon>
        <taxon>Pseudomonadati</taxon>
        <taxon>Pseudomonadota</taxon>
        <taxon>Magnetococcia</taxon>
        <taxon>Magnetococcales</taxon>
        <taxon>Magnetococcaceae</taxon>
        <taxon>Magnetofaba</taxon>
    </lineage>
</organism>
<feature type="transmembrane region" description="Helical" evidence="2">
    <location>
        <begin position="166"/>
        <end position="184"/>
    </location>
</feature>
<dbReference type="Proteomes" id="UP000194003">
    <property type="component" value="Unassembled WGS sequence"/>
</dbReference>
<dbReference type="InterPro" id="IPR001646">
    <property type="entry name" value="5peptide_repeat"/>
</dbReference>
<name>A0A1Y2JZ41_9PROT</name>
<feature type="transmembrane region" description="Helical" evidence="2">
    <location>
        <begin position="205"/>
        <end position="224"/>
    </location>
</feature>
<feature type="transmembrane region" description="Helical" evidence="2">
    <location>
        <begin position="239"/>
        <end position="259"/>
    </location>
</feature>
<dbReference type="PANTHER" id="PTHR47485">
    <property type="entry name" value="THYLAKOID LUMENAL 17.4 KDA PROTEIN, CHLOROPLASTIC"/>
    <property type="match status" value="1"/>
</dbReference>